<protein>
    <submittedName>
        <fullName evidence="3">Rhodanese</fullName>
    </submittedName>
</protein>
<evidence type="ECO:0000313" key="4">
    <source>
        <dbReference type="Proteomes" id="UP000029858"/>
    </source>
</evidence>
<dbReference type="CDD" id="cd00158">
    <property type="entry name" value="RHOD"/>
    <property type="match status" value="1"/>
</dbReference>
<feature type="signal peptide" evidence="1">
    <location>
        <begin position="1"/>
        <end position="20"/>
    </location>
</feature>
<dbReference type="InterPro" id="IPR001763">
    <property type="entry name" value="Rhodanese-like_dom"/>
</dbReference>
<name>A0A099GBS2_9RHOB</name>
<dbReference type="InterPro" id="IPR036873">
    <property type="entry name" value="Rhodanese-like_dom_sf"/>
</dbReference>
<evidence type="ECO:0000313" key="3">
    <source>
        <dbReference type="EMBL" id="KGJ20300.1"/>
    </source>
</evidence>
<reference evidence="3 4" key="1">
    <citation type="submission" date="2014-09" db="EMBL/GenBank/DDBJ databases">
        <authorList>
            <person name="McGinnis J.M."/>
            <person name="Wolfgang W.J."/>
        </authorList>
    </citation>
    <scope>NUCLEOTIDE SEQUENCE [LARGE SCALE GENOMIC DNA]</scope>
    <source>
        <strain evidence="3 4">5503</strain>
    </source>
</reference>
<reference evidence="3 4" key="2">
    <citation type="submission" date="2014-10" db="EMBL/GenBank/DDBJ databases">
        <title>Paracoccus sanguinis sp. nov., isolated from clinical specimens of New York State patients.</title>
        <authorList>
            <person name="Mingle L.A."/>
            <person name="Cole J.A."/>
            <person name="Lapierre P."/>
            <person name="Musser K.A."/>
        </authorList>
    </citation>
    <scope>NUCLEOTIDE SEQUENCE [LARGE SCALE GENOMIC DNA]</scope>
    <source>
        <strain evidence="3 4">5503</strain>
    </source>
</reference>
<dbReference type="AlphaFoldDB" id="A0A099GBS2"/>
<feature type="chain" id="PRO_5001946013" evidence="1">
    <location>
        <begin position="21"/>
        <end position="180"/>
    </location>
</feature>
<dbReference type="InterPro" id="IPR022376">
    <property type="entry name" value="PQQ_CXXCW"/>
</dbReference>
<dbReference type="SUPFAM" id="SSF52821">
    <property type="entry name" value="Rhodanese/Cell cycle control phosphatase"/>
    <property type="match status" value="1"/>
</dbReference>
<evidence type="ECO:0000259" key="2">
    <source>
        <dbReference type="PROSITE" id="PS50206"/>
    </source>
</evidence>
<comment type="caution">
    <text evidence="3">The sequence shown here is derived from an EMBL/GenBank/DDBJ whole genome shotgun (WGS) entry which is preliminary data.</text>
</comment>
<feature type="domain" description="Rhodanese" evidence="2">
    <location>
        <begin position="114"/>
        <end position="175"/>
    </location>
</feature>
<keyword evidence="1" id="KW-0732">Signal</keyword>
<accession>A0A099GBS2</accession>
<organism evidence="3 4">
    <name type="scientific">Paracoccus sanguinis</name>
    <dbReference type="NCBI Taxonomy" id="1545044"/>
    <lineage>
        <taxon>Bacteria</taxon>
        <taxon>Pseudomonadati</taxon>
        <taxon>Pseudomonadota</taxon>
        <taxon>Alphaproteobacteria</taxon>
        <taxon>Rhodobacterales</taxon>
        <taxon>Paracoccaceae</taxon>
        <taxon>Paracoccus</taxon>
    </lineage>
</organism>
<dbReference type="Proteomes" id="UP000029858">
    <property type="component" value="Unassembled WGS sequence"/>
</dbReference>
<dbReference type="EMBL" id="JRKQ01000098">
    <property type="protein sequence ID" value="KGJ20300.1"/>
    <property type="molecule type" value="Genomic_DNA"/>
</dbReference>
<dbReference type="PROSITE" id="PS50206">
    <property type="entry name" value="RHODANESE_3"/>
    <property type="match status" value="1"/>
</dbReference>
<dbReference type="RefSeq" id="WP_036711596.1">
    <property type="nucleotide sequence ID" value="NZ_JRKQ01000098.1"/>
</dbReference>
<proteinExistence type="predicted"/>
<dbReference type="NCBIfam" id="TIGR03865">
    <property type="entry name" value="PQQ_CXXCW"/>
    <property type="match status" value="1"/>
</dbReference>
<dbReference type="Gene3D" id="3.40.250.10">
    <property type="entry name" value="Rhodanese-like domain"/>
    <property type="match status" value="1"/>
</dbReference>
<sequence>MIRRAAALACLLAVLGAAAAADPAVPEPQGYRGEPYRAPVPDTLAGATVLDAAGTADWQAEGAVLIDVLPATRRPAGLPEGTLWRAPVHETLPGAVWLADTGYDRLAPEVERGFVAALERLSHGDRGAALVFFCKADCWMSWNAARRAVALGYGRVGWFPGGTDAWAAEGRALVPAVPAD</sequence>
<gene>
    <name evidence="3" type="ORF">IX56_14365</name>
</gene>
<evidence type="ECO:0000256" key="1">
    <source>
        <dbReference type="SAM" id="SignalP"/>
    </source>
</evidence>